<sequence>MSQSKTICPICGIEYPEHDQHEETDVRFIATTFPKTGTNLLIQLLGNPRHILISHEMTHLGVPVRSGSTNPDVSGDELTYREVVRSLETFVGTAFGHVPFNQLFFTAMKKHPTVIAFLVRDPRDTIVSHVYHASKVADASMNYLMDDDIMLNKRPDPIMDLIKISPERWRLFMPWMDRADMIVRFEEMIEDRIEVSQRLIDSVKPHSVAVFKTDHPSKMAGRVRPTISPTFRKGITSEWRTHFTDKHMAEYAKRMGFIHRSLGYVLE</sequence>
<organism evidence="2">
    <name type="scientific">marine sediment metagenome</name>
    <dbReference type="NCBI Taxonomy" id="412755"/>
    <lineage>
        <taxon>unclassified sequences</taxon>
        <taxon>metagenomes</taxon>
        <taxon>ecological metagenomes</taxon>
    </lineage>
</organism>
<dbReference type="Gene3D" id="3.40.50.300">
    <property type="entry name" value="P-loop containing nucleotide triphosphate hydrolases"/>
    <property type="match status" value="1"/>
</dbReference>
<feature type="domain" description="Sulfotransferase" evidence="1">
    <location>
        <begin position="28"/>
        <end position="252"/>
    </location>
</feature>
<name>A0A0F9MAW1_9ZZZZ</name>
<dbReference type="EMBL" id="LAZR01005096">
    <property type="protein sequence ID" value="KKN02884.1"/>
    <property type="molecule type" value="Genomic_DNA"/>
</dbReference>
<dbReference type="AlphaFoldDB" id="A0A0F9MAW1"/>
<comment type="caution">
    <text evidence="2">The sequence shown here is derived from an EMBL/GenBank/DDBJ whole genome shotgun (WGS) entry which is preliminary data.</text>
</comment>
<dbReference type="InterPro" id="IPR027417">
    <property type="entry name" value="P-loop_NTPase"/>
</dbReference>
<gene>
    <name evidence="2" type="ORF">LCGC14_1113250</name>
</gene>
<dbReference type="Pfam" id="PF00685">
    <property type="entry name" value="Sulfotransfer_1"/>
    <property type="match status" value="1"/>
</dbReference>
<accession>A0A0F9MAW1</accession>
<evidence type="ECO:0000259" key="1">
    <source>
        <dbReference type="Pfam" id="PF00685"/>
    </source>
</evidence>
<reference evidence="2" key="1">
    <citation type="journal article" date="2015" name="Nature">
        <title>Complex archaea that bridge the gap between prokaryotes and eukaryotes.</title>
        <authorList>
            <person name="Spang A."/>
            <person name="Saw J.H."/>
            <person name="Jorgensen S.L."/>
            <person name="Zaremba-Niedzwiedzka K."/>
            <person name="Martijn J."/>
            <person name="Lind A.E."/>
            <person name="van Eijk R."/>
            <person name="Schleper C."/>
            <person name="Guy L."/>
            <person name="Ettema T.J."/>
        </authorList>
    </citation>
    <scope>NUCLEOTIDE SEQUENCE</scope>
</reference>
<evidence type="ECO:0000313" key="2">
    <source>
        <dbReference type="EMBL" id="KKN02884.1"/>
    </source>
</evidence>
<dbReference type="SUPFAM" id="SSF52540">
    <property type="entry name" value="P-loop containing nucleoside triphosphate hydrolases"/>
    <property type="match status" value="1"/>
</dbReference>
<dbReference type="InterPro" id="IPR000863">
    <property type="entry name" value="Sulfotransferase_dom"/>
</dbReference>
<dbReference type="GO" id="GO:0008146">
    <property type="term" value="F:sulfotransferase activity"/>
    <property type="evidence" value="ECO:0007669"/>
    <property type="project" value="InterPro"/>
</dbReference>
<proteinExistence type="predicted"/>
<protein>
    <recommendedName>
        <fullName evidence="1">Sulfotransferase domain-containing protein</fullName>
    </recommendedName>
</protein>